<evidence type="ECO:0000256" key="8">
    <source>
        <dbReference type="ARBA" id="ARBA00037998"/>
    </source>
</evidence>
<keyword evidence="5" id="KW-0029">Amino-acid transport</keyword>
<evidence type="ECO:0000256" key="4">
    <source>
        <dbReference type="ARBA" id="ARBA00022692"/>
    </source>
</evidence>
<dbReference type="InterPro" id="IPR052157">
    <property type="entry name" value="BCAA_transport_permease"/>
</dbReference>
<dbReference type="PANTHER" id="PTHR11795">
    <property type="entry name" value="BRANCHED-CHAIN AMINO ACID TRANSPORT SYSTEM PERMEASE PROTEIN LIVH"/>
    <property type="match status" value="1"/>
</dbReference>
<keyword evidence="3" id="KW-1003">Cell membrane</keyword>
<dbReference type="GO" id="GO:0022857">
    <property type="term" value="F:transmembrane transporter activity"/>
    <property type="evidence" value="ECO:0007669"/>
    <property type="project" value="InterPro"/>
</dbReference>
<accession>A0A4P6WYA3</accession>
<dbReference type="Pfam" id="PF02653">
    <property type="entry name" value="BPD_transp_2"/>
    <property type="match status" value="1"/>
</dbReference>
<evidence type="ECO:0000256" key="6">
    <source>
        <dbReference type="ARBA" id="ARBA00022989"/>
    </source>
</evidence>
<evidence type="ECO:0000256" key="7">
    <source>
        <dbReference type="ARBA" id="ARBA00023136"/>
    </source>
</evidence>
<dbReference type="AlphaFoldDB" id="A0A4P6WYA3"/>
<comment type="subcellular location">
    <subcellularLocation>
        <location evidence="1">Cell membrane</location>
        <topology evidence="1">Multi-pass membrane protein</topology>
    </subcellularLocation>
</comment>
<evidence type="ECO:0000256" key="2">
    <source>
        <dbReference type="ARBA" id="ARBA00022448"/>
    </source>
</evidence>
<evidence type="ECO:0000256" key="5">
    <source>
        <dbReference type="ARBA" id="ARBA00022970"/>
    </source>
</evidence>
<keyword evidence="2" id="KW-0813">Transport</keyword>
<feature type="transmembrane region" description="Helical" evidence="9">
    <location>
        <begin position="264"/>
        <end position="281"/>
    </location>
</feature>
<dbReference type="PANTHER" id="PTHR11795:SF451">
    <property type="entry name" value="ABC TRANSPORTER PERMEASE PROTEIN"/>
    <property type="match status" value="1"/>
</dbReference>
<dbReference type="PRINTS" id="PR01223">
    <property type="entry name" value="BRIDEOF7LESS"/>
</dbReference>
<feature type="transmembrane region" description="Helical" evidence="9">
    <location>
        <begin position="190"/>
        <end position="209"/>
    </location>
</feature>
<dbReference type="GO" id="GO:0006865">
    <property type="term" value="P:amino acid transport"/>
    <property type="evidence" value="ECO:0007669"/>
    <property type="project" value="UniProtKB-KW"/>
</dbReference>
<keyword evidence="11" id="KW-1185">Reference proteome</keyword>
<protein>
    <submittedName>
        <fullName evidence="10">High-affinity branched-chain amino acid transport system permease protein LivH</fullName>
    </submittedName>
</protein>
<evidence type="ECO:0000313" key="10">
    <source>
        <dbReference type="EMBL" id="QBM28677.1"/>
    </source>
</evidence>
<dbReference type="Proteomes" id="UP000293912">
    <property type="component" value="Chromosome"/>
</dbReference>
<dbReference type="RefSeq" id="WP_207959151.1">
    <property type="nucleotide sequence ID" value="NZ_CP037867.1"/>
</dbReference>
<feature type="transmembrane region" description="Helical" evidence="9">
    <location>
        <begin position="61"/>
        <end position="80"/>
    </location>
</feature>
<evidence type="ECO:0000313" key="11">
    <source>
        <dbReference type="Proteomes" id="UP000293912"/>
    </source>
</evidence>
<feature type="transmembrane region" description="Helical" evidence="9">
    <location>
        <begin position="137"/>
        <end position="160"/>
    </location>
</feature>
<dbReference type="KEGG" id="hpse:HPF_13325"/>
<evidence type="ECO:0000256" key="1">
    <source>
        <dbReference type="ARBA" id="ARBA00004651"/>
    </source>
</evidence>
<feature type="transmembrane region" description="Helical" evidence="9">
    <location>
        <begin position="92"/>
        <end position="117"/>
    </location>
</feature>
<dbReference type="GO" id="GO:0005886">
    <property type="term" value="C:plasma membrane"/>
    <property type="evidence" value="ECO:0007669"/>
    <property type="project" value="UniProtKB-SubCell"/>
</dbReference>
<evidence type="ECO:0000256" key="9">
    <source>
        <dbReference type="SAM" id="Phobius"/>
    </source>
</evidence>
<keyword evidence="4 9" id="KW-0812">Transmembrane</keyword>
<dbReference type="CDD" id="cd06582">
    <property type="entry name" value="TM_PBP1_LivH_like"/>
    <property type="match status" value="1"/>
</dbReference>
<dbReference type="GO" id="GO:0005118">
    <property type="term" value="F:sevenless binding"/>
    <property type="evidence" value="ECO:0007669"/>
    <property type="project" value="InterPro"/>
</dbReference>
<feature type="transmembrane region" description="Helical" evidence="9">
    <location>
        <begin position="35"/>
        <end position="55"/>
    </location>
</feature>
<keyword evidence="7 9" id="KW-0472">Membrane</keyword>
<dbReference type="InterPro" id="IPR002956">
    <property type="entry name" value="Bride_of_7less"/>
</dbReference>
<evidence type="ECO:0000256" key="3">
    <source>
        <dbReference type="ARBA" id="ARBA00022475"/>
    </source>
</evidence>
<sequence>MIIEFINYTINGALLGLLYSLVAMGFVVIYRASKVFNMAIGEMIVLGAFLLWWAIQSRGMHPVLGIAVALGISVLIGLAIERLLFRRLIGESVFSMIMVTIGLLILMRGLVLVIWGPQERQFPAIFPLAPIILGEMIIPRSLAIGGLIAVLAAVALHWFFNRSRTGLAMSAVAEDHQIALAMGISVRRSIAFAWALGGVLSVITSMVYLSGKSLTVLSSEIGFAALPVALLAGLESIGGLLLAGIIVGVVQGLTAAYIDPLIGGNAAAVVPYIFMLVVLVVRPTGMFGWKRIERV</sequence>
<keyword evidence="6 9" id="KW-1133">Transmembrane helix</keyword>
<organism evidence="10 11">
    <name type="scientific">Hydrogenophaga pseudoflava</name>
    <name type="common">Pseudomonas carboxydoflava</name>
    <dbReference type="NCBI Taxonomy" id="47421"/>
    <lineage>
        <taxon>Bacteria</taxon>
        <taxon>Pseudomonadati</taxon>
        <taxon>Pseudomonadota</taxon>
        <taxon>Betaproteobacteria</taxon>
        <taxon>Burkholderiales</taxon>
        <taxon>Comamonadaceae</taxon>
        <taxon>Hydrogenophaga</taxon>
    </lineage>
</organism>
<name>A0A4P6WYA3_HYDPS</name>
<reference evidence="10 11" key="1">
    <citation type="submission" date="2019-03" db="EMBL/GenBank/DDBJ databases">
        <authorList>
            <person name="Sebastian G."/>
            <person name="Baumann P."/>
            <person name="Ruckert C."/>
            <person name="Kalinowski J."/>
            <person name="Nebel B."/>
            <person name="Takors R."/>
            <person name="Blombach B."/>
        </authorList>
    </citation>
    <scope>NUCLEOTIDE SEQUENCE [LARGE SCALE GENOMIC DNA]</scope>
    <source>
        <strain evidence="10 11">DSM 1084</strain>
    </source>
</reference>
<proteinExistence type="inferred from homology"/>
<gene>
    <name evidence="10" type="primary">livH10</name>
    <name evidence="10" type="ORF">HPF_13325</name>
</gene>
<dbReference type="InterPro" id="IPR001851">
    <property type="entry name" value="ABC_transp_permease"/>
</dbReference>
<dbReference type="EMBL" id="CP037867">
    <property type="protein sequence ID" value="QBM28677.1"/>
    <property type="molecule type" value="Genomic_DNA"/>
</dbReference>
<feature type="transmembrane region" description="Helical" evidence="9">
    <location>
        <begin position="6"/>
        <end position="28"/>
    </location>
</feature>
<comment type="similarity">
    <text evidence="8">Belongs to the binding-protein-dependent transport system permease family. LivHM subfamily.</text>
</comment>